<evidence type="ECO:0000313" key="2">
    <source>
        <dbReference type="Proteomes" id="UP001497623"/>
    </source>
</evidence>
<comment type="caution">
    <text evidence="1">The sequence shown here is derived from an EMBL/GenBank/DDBJ whole genome shotgun (WGS) entry which is preliminary data.</text>
</comment>
<evidence type="ECO:0000313" key="1">
    <source>
        <dbReference type="EMBL" id="CAL4110399.1"/>
    </source>
</evidence>
<gene>
    <name evidence="1" type="ORF">MNOR_LOCUS19396</name>
</gene>
<reference evidence="1 2" key="1">
    <citation type="submission" date="2024-05" db="EMBL/GenBank/DDBJ databases">
        <authorList>
            <person name="Wallberg A."/>
        </authorList>
    </citation>
    <scope>NUCLEOTIDE SEQUENCE [LARGE SCALE GENOMIC DNA]</scope>
</reference>
<sequence length="99" mass="11242">MLTIKCLIKKKNNFKSIYSYLKYIEMSPAPLSKIPVILGQKWLLGTQIGVETMKGRNFFIFLVAKSVLYRTILFFGSRTNVIGNLNQLIAKSARKGLRG</sequence>
<keyword evidence="2" id="KW-1185">Reference proteome</keyword>
<accession>A0AAV2R360</accession>
<proteinExistence type="predicted"/>
<organism evidence="1 2">
    <name type="scientific">Meganyctiphanes norvegica</name>
    <name type="common">Northern krill</name>
    <name type="synonym">Thysanopoda norvegica</name>
    <dbReference type="NCBI Taxonomy" id="48144"/>
    <lineage>
        <taxon>Eukaryota</taxon>
        <taxon>Metazoa</taxon>
        <taxon>Ecdysozoa</taxon>
        <taxon>Arthropoda</taxon>
        <taxon>Crustacea</taxon>
        <taxon>Multicrustacea</taxon>
        <taxon>Malacostraca</taxon>
        <taxon>Eumalacostraca</taxon>
        <taxon>Eucarida</taxon>
        <taxon>Euphausiacea</taxon>
        <taxon>Euphausiidae</taxon>
        <taxon>Meganyctiphanes</taxon>
    </lineage>
</organism>
<name>A0AAV2R360_MEGNR</name>
<dbReference type="Proteomes" id="UP001497623">
    <property type="component" value="Unassembled WGS sequence"/>
</dbReference>
<dbReference type="EMBL" id="CAXKWB010014385">
    <property type="protein sequence ID" value="CAL4110399.1"/>
    <property type="molecule type" value="Genomic_DNA"/>
</dbReference>
<dbReference type="AlphaFoldDB" id="A0AAV2R360"/>
<protein>
    <submittedName>
        <fullName evidence="1">Uncharacterized protein</fullName>
    </submittedName>
</protein>